<dbReference type="Pfam" id="PF26212">
    <property type="entry name" value="Phage_T7_Gp15"/>
    <property type="match status" value="1"/>
</dbReference>
<dbReference type="EMBL" id="KP025626">
    <property type="protein sequence ID" value="AIX13001.1"/>
    <property type="molecule type" value="Genomic_DNA"/>
</dbReference>
<protein>
    <submittedName>
        <fullName evidence="2">Internal virion protein C</fullName>
    </submittedName>
</protein>
<proteinExistence type="predicted"/>
<keyword evidence="3" id="KW-1185">Reference proteome</keyword>
<evidence type="ECO:0000313" key="2">
    <source>
        <dbReference type="EMBL" id="AIX13001.1"/>
    </source>
</evidence>
<dbReference type="GeneID" id="24576455"/>
<reference evidence="2 3" key="1">
    <citation type="submission" date="2014-10" db="EMBL/GenBank/DDBJ databases">
        <title>Complete genome sequence and comparative genome analysis of Pseudomonas phage Pf-10.</title>
        <authorList>
            <person name="Valentovich L.N."/>
            <person name="Pilipchuk T.A."/>
        </authorList>
    </citation>
    <scope>NUCLEOTIDE SEQUENCE [LARGE SCALE GENOMIC DNA]</scope>
</reference>
<name>A0A0A0YV99_9CAUD</name>
<sequence length="737" mass="82522">MAGPLAQSLGSLEGYRGTQLAEKGSVKSVQAAVHEARKGSNGLADSMRNFVASGADAYNKYDHMEQQKAEERSNEIIRKLTPEQRREAIQNGTLLYKDDARAMTLLRQKTGRNAAFEVDSEIQQKIQRGEFRDRQSMTDYRQQRLADRSLSYAKDAGIDPEDADYKRGFDADIVQRNAGLFDLHSQFLSKNMQAQASIEARNDLTPLMADPKFLASKDGAYVVANYINKGLETGEIPSDNEAITTLTMLASDAVTKDGGADFLRFAKDHKIKVLGGEQTVENILGPEVYQNLITKADTATYERNAKRTEGFMLGIANAQAQADPAAGWKLLNDIEKENDWVQRGEQMTPQRQMLINAKAQMIEAVKRQSASGMAELEKRAQADNRQLAIDEAYTNRMDGKTLSVDPKFLPVDENTGEYKDSDMATYAASKLNQIDAMGIPQEQKDAKKLALLRADYDKGPFQAAFQTLTQDAQREWQAALISGEAKDMPRLTELQRVYQQDPGTMAQLYPEQAGLMETLKFMGTNGLEPQILVDAQRNKPKTEEERRYREDQWNAIKNDSATADVLKYIPADMETMARSVFDAHSTMTGDSSAASKAVTEFLQSNMVSFTEKQGTYGFRSTSFHGMLSKRDLMTNPNRAESWEQGKQIIDDFMGQLQKDSVWGASGMSVVSKNGSIVIQNMTGARMTMTREQFQNMAADYEARAVQEKQSKAEEDVKRTQRQYDTYFRGGQQTKRVE</sequence>
<feature type="region of interest" description="Disordered" evidence="1">
    <location>
        <begin position="704"/>
        <end position="737"/>
    </location>
</feature>
<evidence type="ECO:0000256" key="1">
    <source>
        <dbReference type="SAM" id="MobiDB-lite"/>
    </source>
</evidence>
<dbReference type="KEGG" id="vg:24576455"/>
<dbReference type="OrthoDB" id="2551at10239"/>
<accession>A0A0A0YV99</accession>
<dbReference type="InterPro" id="IPR038993">
    <property type="entry name" value="Gp15"/>
</dbReference>
<organism evidence="2 3">
    <name type="scientific">Pseudomonas phage Pf-10</name>
    <dbReference type="NCBI Taxonomy" id="1562076"/>
    <lineage>
        <taxon>Viruses</taxon>
        <taxon>Duplodnaviria</taxon>
        <taxon>Heunggongvirae</taxon>
        <taxon>Uroviricota</taxon>
        <taxon>Caudoviricetes</taxon>
        <taxon>Autographivirales</taxon>
        <taxon>Autotranscriptaviridae</taxon>
        <taxon>Studiervirinae</taxon>
        <taxon>Pifdecavirus</taxon>
        <taxon>Pifdecavirus BIMBV46</taxon>
        <taxon>Pifdecavirus Pf10</taxon>
    </lineage>
</organism>
<feature type="compositionally biased region" description="Basic and acidic residues" evidence="1">
    <location>
        <begin position="704"/>
        <end position="718"/>
    </location>
</feature>
<evidence type="ECO:0000313" key="3">
    <source>
        <dbReference type="Proteomes" id="UP000030326"/>
    </source>
</evidence>
<dbReference type="Proteomes" id="UP000030326">
    <property type="component" value="Segment"/>
</dbReference>
<dbReference type="RefSeq" id="YP_009145636.1">
    <property type="nucleotide sequence ID" value="NC_027292.1"/>
</dbReference>
<gene>
    <name evidence="2" type="ORF">NL61_39</name>
</gene>